<dbReference type="Pfam" id="PF07531">
    <property type="entry name" value="TAFH"/>
    <property type="match status" value="1"/>
</dbReference>
<dbReference type="SUPFAM" id="SSF158553">
    <property type="entry name" value="TAFH domain-like"/>
    <property type="match status" value="1"/>
</dbReference>
<evidence type="ECO:0000256" key="4">
    <source>
        <dbReference type="ARBA" id="ARBA00023015"/>
    </source>
</evidence>
<dbReference type="Gene3D" id="1.10.20.10">
    <property type="entry name" value="Histone, subunit A"/>
    <property type="match status" value="1"/>
</dbReference>
<evidence type="ECO:0000313" key="9">
    <source>
        <dbReference type="EMBL" id="NXK58404.1"/>
    </source>
</evidence>
<reference evidence="9 10" key="1">
    <citation type="submission" date="2019-09" db="EMBL/GenBank/DDBJ databases">
        <title>Bird 10,000 Genomes (B10K) Project - Family phase.</title>
        <authorList>
            <person name="Zhang G."/>
        </authorList>
    </citation>
    <scope>NUCLEOTIDE SEQUENCE [LARGE SCALE GENOMIC DNA]</scope>
    <source>
        <strain evidence="9">B10K-DU-009-59</strain>
        <tissue evidence="9">Muscle</tissue>
    </source>
</reference>
<comment type="caution">
    <text evidence="9">The sequence shown here is derived from an EMBL/GenBank/DDBJ whole genome shotgun (WGS) entry which is preliminary data.</text>
</comment>
<keyword evidence="6" id="KW-0539">Nucleus</keyword>
<dbReference type="Pfam" id="PF05236">
    <property type="entry name" value="TAF4"/>
    <property type="match status" value="1"/>
</dbReference>
<dbReference type="GO" id="GO:0005669">
    <property type="term" value="C:transcription factor TFIID complex"/>
    <property type="evidence" value="ECO:0007669"/>
    <property type="project" value="InterPro"/>
</dbReference>
<name>A0A7L0KN21_9SYLV</name>
<accession>A0A7L0KN21</accession>
<comment type="subcellular location">
    <subcellularLocation>
        <location evidence="1">Nucleus</location>
    </subcellularLocation>
</comment>
<evidence type="ECO:0000259" key="8">
    <source>
        <dbReference type="PROSITE" id="PS51119"/>
    </source>
</evidence>
<dbReference type="Gene3D" id="1.20.120.1110">
    <property type="entry name" value="TAFH/NHR1 domain"/>
    <property type="match status" value="1"/>
</dbReference>
<evidence type="ECO:0000256" key="3">
    <source>
        <dbReference type="ARBA" id="ARBA00022553"/>
    </source>
</evidence>
<evidence type="ECO:0000256" key="1">
    <source>
        <dbReference type="ARBA" id="ARBA00004123"/>
    </source>
</evidence>
<dbReference type="InterPro" id="IPR003894">
    <property type="entry name" value="TAFH_NHR1"/>
</dbReference>
<keyword evidence="10" id="KW-1185">Reference proteome</keyword>
<dbReference type="AlphaFoldDB" id="A0A7L0KN21"/>
<dbReference type="GO" id="GO:0046982">
    <property type="term" value="F:protein heterodimerization activity"/>
    <property type="evidence" value="ECO:0007669"/>
    <property type="project" value="InterPro"/>
</dbReference>
<dbReference type="EMBL" id="VXAN01000011">
    <property type="protein sequence ID" value="NXK58404.1"/>
    <property type="molecule type" value="Genomic_DNA"/>
</dbReference>
<feature type="non-terminal residue" evidence="9">
    <location>
        <position position="647"/>
    </location>
</feature>
<feature type="compositionally biased region" description="Basic and acidic residues" evidence="7">
    <location>
        <begin position="630"/>
        <end position="647"/>
    </location>
</feature>
<dbReference type="GO" id="GO:0006367">
    <property type="term" value="P:transcription initiation at RNA polymerase II promoter"/>
    <property type="evidence" value="ECO:0007669"/>
    <property type="project" value="TreeGrafter"/>
</dbReference>
<dbReference type="GO" id="GO:0006357">
    <property type="term" value="P:regulation of transcription by RNA polymerase II"/>
    <property type="evidence" value="ECO:0007669"/>
    <property type="project" value="UniProtKB-ARBA"/>
</dbReference>
<feature type="non-terminal residue" evidence="9">
    <location>
        <position position="1"/>
    </location>
</feature>
<feature type="domain" description="TAFH" evidence="8">
    <location>
        <begin position="145"/>
        <end position="242"/>
    </location>
</feature>
<comment type="similarity">
    <text evidence="2">Belongs to the TAF4 family.</text>
</comment>
<gene>
    <name evidence="9" type="primary">Taf4b</name>
    <name evidence="9" type="ORF">SYLVIR_R11934</name>
</gene>
<sequence length="647" mass="68123">GTVLIRSSNGHLMLVSQQAIAGAQNHTQNNTSVRPSMPTSTPAIRICAVQNAGTQLVKKIAAAPVKTLSQTTNAVVSTVQTPAVIQPAAATASVTTVTAVKPLSTGTPVKLPVTGPPAQAVSQKAVSVKAEGTTVAQTRASTEMLENVKKCKNFLATLIKLASSGPQAPEMGQNVKNLVQNLLEAKIEPEEFTKKLYIELKSSPQPYLVPFLKKSMLALRQLMPDPQSFIQQCMEQPAPIQEVVSTCTSAAPAPSTAVATSAVATTALPAVRAVPASAAATAPLVIAPVLASTPAAASLQAAVKALPSPAGVTASLAPIAPVLATSSAATAVQPGKLVLTSAVPTASLQSAKPVLVSTVASSATNPLQPLKPVIGTPVGIKISQPNSIVSQSVGAPQVVKVKQLVVQQPSGAIVKQVSTLPQPSVLTLQTAAEKKMPLNTLVQTSQFPAGSILKQITLPRNKILSLQASPFQKVKMKENGATSFRDEDDLNDVTSMAGINLSEENACILAANSELIGTVIRSCSDEPFLSSEALQSKILNIGKRHDIMELNSDVVNLISRATQERLRGLLEKLTVIAGHRVSTHKGSDKYIICSDTRAQLRFLEKLDHLEKQRKDEEEREMLLRAAKSRSNKEDPEQLRLKQKAKEV</sequence>
<dbReference type="InterPro" id="IPR007900">
    <property type="entry name" value="TAF4_C"/>
</dbReference>
<dbReference type="Proteomes" id="UP000567822">
    <property type="component" value="Unassembled WGS sequence"/>
</dbReference>
<dbReference type="PANTHER" id="PTHR15138">
    <property type="entry name" value="TRANSCRIPTION INITIATION FACTOR TFIID SUBUNIT 4"/>
    <property type="match status" value="1"/>
</dbReference>
<dbReference type="FunFam" id="1.10.20.10:FF:000015">
    <property type="entry name" value="Transcription initiation factor TFIID subunit 4B"/>
    <property type="match status" value="1"/>
</dbReference>
<dbReference type="InterPro" id="IPR037249">
    <property type="entry name" value="TAFH/NHR1_dom_sf"/>
</dbReference>
<dbReference type="InterPro" id="IPR045144">
    <property type="entry name" value="TAF4"/>
</dbReference>
<evidence type="ECO:0000256" key="7">
    <source>
        <dbReference type="SAM" id="MobiDB-lite"/>
    </source>
</evidence>
<dbReference type="PANTHER" id="PTHR15138:SF17">
    <property type="entry name" value="TRANSCRIPTION INITIATION FACTOR TFIID SUBUNIT 4B"/>
    <property type="match status" value="1"/>
</dbReference>
<keyword evidence="4" id="KW-0805">Transcription regulation</keyword>
<dbReference type="FunFam" id="1.20.120.1110:FF:000002">
    <property type="entry name" value="Transcription initiation factor TFIID subunit 4B"/>
    <property type="match status" value="1"/>
</dbReference>
<feature type="region of interest" description="Disordered" evidence="7">
    <location>
        <begin position="613"/>
        <end position="647"/>
    </location>
</feature>
<keyword evidence="5" id="KW-0804">Transcription</keyword>
<dbReference type="InterPro" id="IPR009072">
    <property type="entry name" value="Histone-fold"/>
</dbReference>
<dbReference type="SUPFAM" id="SSF47113">
    <property type="entry name" value="Histone-fold"/>
    <property type="match status" value="1"/>
</dbReference>
<evidence type="ECO:0000313" key="10">
    <source>
        <dbReference type="Proteomes" id="UP000567822"/>
    </source>
</evidence>
<dbReference type="GO" id="GO:0003677">
    <property type="term" value="F:DNA binding"/>
    <property type="evidence" value="ECO:0007669"/>
    <property type="project" value="TreeGrafter"/>
</dbReference>
<dbReference type="SMART" id="SM00549">
    <property type="entry name" value="TAFH"/>
    <property type="match status" value="1"/>
</dbReference>
<feature type="compositionally biased region" description="Basic and acidic residues" evidence="7">
    <location>
        <begin position="613"/>
        <end position="622"/>
    </location>
</feature>
<proteinExistence type="inferred from homology"/>
<dbReference type="GO" id="GO:0016251">
    <property type="term" value="F:RNA polymerase II general transcription initiation factor activity"/>
    <property type="evidence" value="ECO:0007669"/>
    <property type="project" value="TreeGrafter"/>
</dbReference>
<evidence type="ECO:0000256" key="5">
    <source>
        <dbReference type="ARBA" id="ARBA00023163"/>
    </source>
</evidence>
<dbReference type="CDD" id="cd08045">
    <property type="entry name" value="HFD_TAF4"/>
    <property type="match status" value="1"/>
</dbReference>
<protein>
    <submittedName>
        <fullName evidence="9">TAF4B factor</fullName>
    </submittedName>
</protein>
<organism evidence="9 10">
    <name type="scientific">Sylvietta virens</name>
    <name type="common">Green crombec</name>
    <dbReference type="NCBI Taxonomy" id="208069"/>
    <lineage>
        <taxon>Eukaryota</taxon>
        <taxon>Metazoa</taxon>
        <taxon>Chordata</taxon>
        <taxon>Craniata</taxon>
        <taxon>Vertebrata</taxon>
        <taxon>Euteleostomi</taxon>
        <taxon>Archelosauria</taxon>
        <taxon>Archosauria</taxon>
        <taxon>Dinosauria</taxon>
        <taxon>Saurischia</taxon>
        <taxon>Theropoda</taxon>
        <taxon>Coelurosauria</taxon>
        <taxon>Aves</taxon>
        <taxon>Neognathae</taxon>
        <taxon>Neoaves</taxon>
        <taxon>Telluraves</taxon>
        <taxon>Australaves</taxon>
        <taxon>Passeriformes</taxon>
        <taxon>Sylvioidea</taxon>
        <taxon>Sylviidae</taxon>
        <taxon>Acrocephalinae</taxon>
        <taxon>Sylvietta</taxon>
    </lineage>
</organism>
<evidence type="ECO:0000256" key="2">
    <source>
        <dbReference type="ARBA" id="ARBA00006178"/>
    </source>
</evidence>
<keyword evidence="3" id="KW-0597">Phosphoprotein</keyword>
<dbReference type="PROSITE" id="PS51119">
    <property type="entry name" value="TAFH"/>
    <property type="match status" value="1"/>
</dbReference>
<evidence type="ECO:0000256" key="6">
    <source>
        <dbReference type="ARBA" id="ARBA00023242"/>
    </source>
</evidence>